<dbReference type="InterPro" id="IPR005543">
    <property type="entry name" value="PASTA_dom"/>
</dbReference>
<dbReference type="STRING" id="29367.CLPUN_22270"/>
<evidence type="ECO:0000259" key="12">
    <source>
        <dbReference type="PROSITE" id="PS50011"/>
    </source>
</evidence>
<feature type="domain" description="PASTA" evidence="13">
    <location>
        <begin position="387"/>
        <end position="454"/>
    </location>
</feature>
<dbReference type="PANTHER" id="PTHR43289:SF34">
    <property type="entry name" value="SERINE_THREONINE-PROTEIN KINASE YBDM-RELATED"/>
    <property type="match status" value="1"/>
</dbReference>
<dbReference type="InterPro" id="IPR017441">
    <property type="entry name" value="Protein_kinase_ATP_BS"/>
</dbReference>
<evidence type="ECO:0000313" key="15">
    <source>
        <dbReference type="Proteomes" id="UP000190890"/>
    </source>
</evidence>
<dbReference type="GO" id="GO:0106310">
    <property type="term" value="F:protein serine kinase activity"/>
    <property type="evidence" value="ECO:0007669"/>
    <property type="project" value="RHEA"/>
</dbReference>
<keyword evidence="2" id="KW-0723">Serine/threonine-protein kinase</keyword>
<evidence type="ECO:0000256" key="10">
    <source>
        <dbReference type="SAM" id="MobiDB-lite"/>
    </source>
</evidence>
<evidence type="ECO:0000259" key="13">
    <source>
        <dbReference type="PROSITE" id="PS51178"/>
    </source>
</evidence>
<dbReference type="FunFam" id="1.10.510.10:FF:000021">
    <property type="entry name" value="Serine/threonine protein kinase"/>
    <property type="match status" value="1"/>
</dbReference>
<dbReference type="SMART" id="SM00740">
    <property type="entry name" value="PASTA"/>
    <property type="match status" value="1"/>
</dbReference>
<dbReference type="InterPro" id="IPR008271">
    <property type="entry name" value="Ser/Thr_kinase_AS"/>
</dbReference>
<dbReference type="EMBL" id="LZZM01000148">
    <property type="protein sequence ID" value="OOM77553.1"/>
    <property type="molecule type" value="Genomic_DNA"/>
</dbReference>
<dbReference type="PROSITE" id="PS00107">
    <property type="entry name" value="PROTEIN_KINASE_ATP"/>
    <property type="match status" value="1"/>
</dbReference>
<dbReference type="PROSITE" id="PS00108">
    <property type="entry name" value="PROTEIN_KINASE_ST"/>
    <property type="match status" value="1"/>
</dbReference>
<feature type="binding site" evidence="9">
    <location>
        <position position="39"/>
    </location>
    <ligand>
        <name>ATP</name>
        <dbReference type="ChEBI" id="CHEBI:30616"/>
    </ligand>
</feature>
<keyword evidence="6 9" id="KW-0067">ATP-binding</keyword>
<reference evidence="14 15" key="1">
    <citation type="submission" date="2016-05" db="EMBL/GenBank/DDBJ databases">
        <title>Microbial solvent formation.</title>
        <authorList>
            <person name="Poehlein A."/>
            <person name="Montoya Solano J.D."/>
            <person name="Flitsch S."/>
            <person name="Krabben P."/>
            <person name="Duerre P."/>
            <person name="Daniel R."/>
        </authorList>
    </citation>
    <scope>NUCLEOTIDE SEQUENCE [LARGE SCALE GENOMIC DNA]</scope>
    <source>
        <strain evidence="14 15">DSM 2619</strain>
    </source>
</reference>
<dbReference type="Pfam" id="PF00069">
    <property type="entry name" value="Pkinase"/>
    <property type="match status" value="1"/>
</dbReference>
<feature type="transmembrane region" description="Helical" evidence="11">
    <location>
        <begin position="338"/>
        <end position="359"/>
    </location>
</feature>
<keyword evidence="11" id="KW-0472">Membrane</keyword>
<evidence type="ECO:0000256" key="9">
    <source>
        <dbReference type="PROSITE-ProRule" id="PRU10141"/>
    </source>
</evidence>
<evidence type="ECO:0000256" key="4">
    <source>
        <dbReference type="ARBA" id="ARBA00022741"/>
    </source>
</evidence>
<organism evidence="14 15">
    <name type="scientific">Clostridium puniceum</name>
    <dbReference type="NCBI Taxonomy" id="29367"/>
    <lineage>
        <taxon>Bacteria</taxon>
        <taxon>Bacillati</taxon>
        <taxon>Bacillota</taxon>
        <taxon>Clostridia</taxon>
        <taxon>Eubacteriales</taxon>
        <taxon>Clostridiaceae</taxon>
        <taxon>Clostridium</taxon>
    </lineage>
</organism>
<dbReference type="Gene3D" id="3.30.200.20">
    <property type="entry name" value="Phosphorylase Kinase, domain 1"/>
    <property type="match status" value="1"/>
</dbReference>
<feature type="compositionally biased region" description="Polar residues" evidence="10">
    <location>
        <begin position="457"/>
        <end position="466"/>
    </location>
</feature>
<dbReference type="Gene3D" id="1.10.510.10">
    <property type="entry name" value="Transferase(Phosphotransferase) domain 1"/>
    <property type="match status" value="1"/>
</dbReference>
<evidence type="ECO:0000256" key="11">
    <source>
        <dbReference type="SAM" id="Phobius"/>
    </source>
</evidence>
<accession>A0A1S8TIC7</accession>
<gene>
    <name evidence="14" type="primary">prkC_1</name>
    <name evidence="14" type="ORF">CLPUN_22270</name>
</gene>
<keyword evidence="11" id="KW-0812">Transmembrane</keyword>
<feature type="region of interest" description="Disordered" evidence="10">
    <location>
        <begin position="457"/>
        <end position="487"/>
    </location>
</feature>
<dbReference type="GO" id="GO:0004674">
    <property type="term" value="F:protein serine/threonine kinase activity"/>
    <property type="evidence" value="ECO:0007669"/>
    <property type="project" value="UniProtKB-KW"/>
</dbReference>
<proteinExistence type="predicted"/>
<evidence type="ECO:0000256" key="7">
    <source>
        <dbReference type="ARBA" id="ARBA00047899"/>
    </source>
</evidence>
<evidence type="ECO:0000313" key="14">
    <source>
        <dbReference type="EMBL" id="OOM77553.1"/>
    </source>
</evidence>
<dbReference type="OrthoDB" id="9788659at2"/>
<dbReference type="FunFam" id="3.30.200.20:FF:000035">
    <property type="entry name" value="Serine/threonine protein kinase Stk1"/>
    <property type="match status" value="1"/>
</dbReference>
<evidence type="ECO:0000256" key="5">
    <source>
        <dbReference type="ARBA" id="ARBA00022777"/>
    </source>
</evidence>
<dbReference type="Gene3D" id="3.30.10.20">
    <property type="match status" value="1"/>
</dbReference>
<name>A0A1S8TIC7_9CLOT</name>
<dbReference type="PROSITE" id="PS50011">
    <property type="entry name" value="PROTEIN_KINASE_DOM"/>
    <property type="match status" value="1"/>
</dbReference>
<dbReference type="RefSeq" id="WP_077847363.1">
    <property type="nucleotide sequence ID" value="NZ_LZZM01000148.1"/>
</dbReference>
<dbReference type="Proteomes" id="UP000190890">
    <property type="component" value="Unassembled WGS sequence"/>
</dbReference>
<feature type="domain" description="Protein kinase" evidence="12">
    <location>
        <begin position="10"/>
        <end position="269"/>
    </location>
</feature>
<dbReference type="CDD" id="cd14014">
    <property type="entry name" value="STKc_PknB_like"/>
    <property type="match status" value="1"/>
</dbReference>
<comment type="catalytic activity">
    <reaction evidence="7">
        <text>L-threonyl-[protein] + ATP = O-phospho-L-threonyl-[protein] + ADP + H(+)</text>
        <dbReference type="Rhea" id="RHEA:46608"/>
        <dbReference type="Rhea" id="RHEA-COMP:11060"/>
        <dbReference type="Rhea" id="RHEA-COMP:11605"/>
        <dbReference type="ChEBI" id="CHEBI:15378"/>
        <dbReference type="ChEBI" id="CHEBI:30013"/>
        <dbReference type="ChEBI" id="CHEBI:30616"/>
        <dbReference type="ChEBI" id="CHEBI:61977"/>
        <dbReference type="ChEBI" id="CHEBI:456216"/>
        <dbReference type="EC" id="2.7.11.1"/>
    </reaction>
</comment>
<keyword evidence="3 14" id="KW-0808">Transferase</keyword>
<evidence type="ECO:0000256" key="8">
    <source>
        <dbReference type="ARBA" id="ARBA00048679"/>
    </source>
</evidence>
<dbReference type="InterPro" id="IPR011009">
    <property type="entry name" value="Kinase-like_dom_sf"/>
</dbReference>
<dbReference type="AlphaFoldDB" id="A0A1S8TIC7"/>
<dbReference type="EC" id="2.7.11.1" evidence="1"/>
<comment type="catalytic activity">
    <reaction evidence="8">
        <text>L-seryl-[protein] + ATP = O-phospho-L-seryl-[protein] + ADP + H(+)</text>
        <dbReference type="Rhea" id="RHEA:17989"/>
        <dbReference type="Rhea" id="RHEA-COMP:9863"/>
        <dbReference type="Rhea" id="RHEA-COMP:11604"/>
        <dbReference type="ChEBI" id="CHEBI:15378"/>
        <dbReference type="ChEBI" id="CHEBI:29999"/>
        <dbReference type="ChEBI" id="CHEBI:30616"/>
        <dbReference type="ChEBI" id="CHEBI:83421"/>
        <dbReference type="ChEBI" id="CHEBI:456216"/>
        <dbReference type="EC" id="2.7.11.1"/>
    </reaction>
</comment>
<protein>
    <recommendedName>
        <fullName evidence="1">non-specific serine/threonine protein kinase</fullName>
        <ecNumber evidence="1">2.7.11.1</ecNumber>
    </recommendedName>
</protein>
<comment type="caution">
    <text evidence="14">The sequence shown here is derived from an EMBL/GenBank/DDBJ whole genome shotgun (WGS) entry which is preliminary data.</text>
</comment>
<keyword evidence="15" id="KW-1185">Reference proteome</keyword>
<dbReference type="PROSITE" id="PS51178">
    <property type="entry name" value="PASTA"/>
    <property type="match status" value="1"/>
</dbReference>
<dbReference type="NCBIfam" id="NF033483">
    <property type="entry name" value="PknB_PASTA_kin"/>
    <property type="match status" value="1"/>
</dbReference>
<evidence type="ECO:0000256" key="1">
    <source>
        <dbReference type="ARBA" id="ARBA00012513"/>
    </source>
</evidence>
<keyword evidence="11" id="KW-1133">Transmembrane helix</keyword>
<dbReference type="Pfam" id="PF03793">
    <property type="entry name" value="PASTA"/>
    <property type="match status" value="1"/>
</dbReference>
<keyword evidence="5 14" id="KW-0418">Kinase</keyword>
<evidence type="ECO:0000256" key="6">
    <source>
        <dbReference type="ARBA" id="ARBA00022840"/>
    </source>
</evidence>
<dbReference type="PANTHER" id="PTHR43289">
    <property type="entry name" value="MITOGEN-ACTIVATED PROTEIN KINASE KINASE KINASE 20-RELATED"/>
    <property type="match status" value="1"/>
</dbReference>
<dbReference type="SMART" id="SM00220">
    <property type="entry name" value="S_TKc"/>
    <property type="match status" value="1"/>
</dbReference>
<dbReference type="CDD" id="cd06577">
    <property type="entry name" value="PASTA_pknB"/>
    <property type="match status" value="1"/>
</dbReference>
<dbReference type="SUPFAM" id="SSF56112">
    <property type="entry name" value="Protein kinase-like (PK-like)"/>
    <property type="match status" value="1"/>
</dbReference>
<dbReference type="GO" id="GO:0005524">
    <property type="term" value="F:ATP binding"/>
    <property type="evidence" value="ECO:0007669"/>
    <property type="project" value="UniProtKB-UniRule"/>
</dbReference>
<evidence type="ECO:0000256" key="3">
    <source>
        <dbReference type="ARBA" id="ARBA00022679"/>
    </source>
</evidence>
<evidence type="ECO:0000256" key="2">
    <source>
        <dbReference type="ARBA" id="ARBA00022527"/>
    </source>
</evidence>
<keyword evidence="4 9" id="KW-0547">Nucleotide-binding</keyword>
<sequence>MIGTLLLNRYKLLEKIGEGGMGIVYKAKCTLLNRFVAVKILKAELSDDEDFITRFKREANSIASLSHTNIVNVYDVGSENNINFIVMEYINGKTLKQLIKENVRLNSLKTVNIALQIAKALQYAHKNNIIHRDIKPDNILITEENIVKLTDFGIAKVADAGTLTNSNKIIGSVHYFSPEQAKGKFVDCRTDIYALGIVMYELITGQVPFNGETSISVAIMHIQEPVIPPIKVITDIPENINTIILKTLEKEPTNRFQTAKELTKVLKALKKNSNLEVNFNDKTIYATTVMMMKPDVTLCDTQIDSTVVINKETIPETIIIKNNRESLSNNSIIKNKKILLTVGLIILAIIIGILGKYISKDSSADADKKITSAENTVPEKNATLPKAEEKKLVPSLIGKTQEMAESVIVDNGFLLGNITTEYSDDFSKGLVIRQSPIVDTSYDKNGKIDLVISQGQKITQVAPQTRGNGNGNGKDKEDKNKKSKSNK</sequence>
<dbReference type="InterPro" id="IPR000719">
    <property type="entry name" value="Prot_kinase_dom"/>
</dbReference>